<protein>
    <submittedName>
        <fullName evidence="1">Uncharacterized protein</fullName>
    </submittedName>
</protein>
<dbReference type="EMBL" id="BJNQ01000001">
    <property type="protein sequence ID" value="GEC73861.1"/>
    <property type="molecule type" value="Genomic_DNA"/>
</dbReference>
<proteinExistence type="predicted"/>
<organism evidence="1 2">
    <name type="scientific">Microbacterium maritypicum</name>
    <name type="common">Microbacterium liquefaciens</name>
    <dbReference type="NCBI Taxonomy" id="33918"/>
    <lineage>
        <taxon>Bacteria</taxon>
        <taxon>Bacillati</taxon>
        <taxon>Actinomycetota</taxon>
        <taxon>Actinomycetes</taxon>
        <taxon>Micrococcales</taxon>
        <taxon>Microbacteriaceae</taxon>
        <taxon>Microbacterium</taxon>
    </lineage>
</organism>
<accession>A0A4Y4B057</accession>
<dbReference type="RefSeq" id="WP_141385524.1">
    <property type="nucleotide sequence ID" value="NZ_BJNQ01000001.1"/>
</dbReference>
<sequence>MDQVGAATFENLKFGKNAHRISAGVSDDDLLKIVVRARDLFESWSEEHPEATQDSIAKNADFRQAFVMGVAAG</sequence>
<reference evidence="1 2" key="1">
    <citation type="submission" date="2019-06" db="EMBL/GenBank/DDBJ databases">
        <title>Whole genome shotgun sequence of Microbacterium liquefaciens NBRC 15037.</title>
        <authorList>
            <person name="Hosoyama A."/>
            <person name="Uohara A."/>
            <person name="Ohji S."/>
            <person name="Ichikawa N."/>
        </authorList>
    </citation>
    <scope>NUCLEOTIDE SEQUENCE [LARGE SCALE GENOMIC DNA]</scope>
    <source>
        <strain evidence="1 2">NBRC 15037</strain>
    </source>
</reference>
<dbReference type="AlphaFoldDB" id="A0A4Y4B057"/>
<gene>
    <name evidence="1" type="ORF">MLI01_00060</name>
</gene>
<evidence type="ECO:0000313" key="2">
    <source>
        <dbReference type="Proteomes" id="UP000317410"/>
    </source>
</evidence>
<evidence type="ECO:0000313" key="1">
    <source>
        <dbReference type="EMBL" id="GEC73861.1"/>
    </source>
</evidence>
<dbReference type="Proteomes" id="UP000317410">
    <property type="component" value="Unassembled WGS sequence"/>
</dbReference>
<comment type="caution">
    <text evidence="1">The sequence shown here is derived from an EMBL/GenBank/DDBJ whole genome shotgun (WGS) entry which is preliminary data.</text>
</comment>
<name>A0A4Y4B057_MICMQ</name>